<feature type="compositionally biased region" description="Polar residues" evidence="1">
    <location>
        <begin position="81"/>
        <end position="90"/>
    </location>
</feature>
<dbReference type="OrthoDB" id="4160091at2759"/>
<feature type="compositionally biased region" description="Gly residues" evidence="1">
    <location>
        <begin position="93"/>
        <end position="107"/>
    </location>
</feature>
<dbReference type="EMBL" id="KN714688">
    <property type="protein sequence ID" value="KUI56313.1"/>
    <property type="molecule type" value="Genomic_DNA"/>
</dbReference>
<protein>
    <submittedName>
        <fullName evidence="2">Uncharacterized protein</fullName>
    </submittedName>
</protein>
<evidence type="ECO:0000256" key="1">
    <source>
        <dbReference type="SAM" id="MobiDB-lite"/>
    </source>
</evidence>
<gene>
    <name evidence="2" type="ORF">VP1G_03744</name>
</gene>
<feature type="compositionally biased region" description="Low complexity" evidence="1">
    <location>
        <begin position="61"/>
        <end position="74"/>
    </location>
</feature>
<proteinExistence type="predicted"/>
<evidence type="ECO:0000313" key="3">
    <source>
        <dbReference type="Proteomes" id="UP000078576"/>
    </source>
</evidence>
<reference evidence="3" key="1">
    <citation type="submission" date="2014-12" db="EMBL/GenBank/DDBJ databases">
        <title>Genome Sequence of Valsa Canker Pathogens Uncovers a Specific Adaption of Colonization on Woody Bark.</title>
        <authorList>
            <person name="Yin Z."/>
            <person name="Liu H."/>
            <person name="Gao X."/>
            <person name="Li Z."/>
            <person name="Song N."/>
            <person name="Ke X."/>
            <person name="Dai Q."/>
            <person name="Wu Y."/>
            <person name="Sun Y."/>
            <person name="Xu J.-R."/>
            <person name="Kang Z.K."/>
            <person name="Wang L."/>
            <person name="Huang L."/>
        </authorList>
    </citation>
    <scope>NUCLEOTIDE SEQUENCE [LARGE SCALE GENOMIC DNA]</scope>
    <source>
        <strain evidence="3">SXYL134</strain>
    </source>
</reference>
<dbReference type="Proteomes" id="UP000078576">
    <property type="component" value="Unassembled WGS sequence"/>
</dbReference>
<feature type="compositionally biased region" description="Basic and acidic residues" evidence="1">
    <location>
        <begin position="43"/>
        <end position="60"/>
    </location>
</feature>
<feature type="compositionally biased region" description="Basic and acidic residues" evidence="1">
    <location>
        <begin position="112"/>
        <end position="122"/>
    </location>
</feature>
<dbReference type="AlphaFoldDB" id="A0A194UXD5"/>
<keyword evidence="3" id="KW-1185">Reference proteome</keyword>
<accession>A0A194UXD5</accession>
<feature type="region of interest" description="Disordered" evidence="1">
    <location>
        <begin position="31"/>
        <end position="145"/>
    </location>
</feature>
<evidence type="ECO:0000313" key="2">
    <source>
        <dbReference type="EMBL" id="KUI56313.1"/>
    </source>
</evidence>
<name>A0A194UXD5_CYTMA</name>
<organism evidence="2 3">
    <name type="scientific">Cytospora mali</name>
    <name type="common">Apple Valsa canker fungus</name>
    <name type="synonym">Valsa mali</name>
    <dbReference type="NCBI Taxonomy" id="578113"/>
    <lineage>
        <taxon>Eukaryota</taxon>
        <taxon>Fungi</taxon>
        <taxon>Dikarya</taxon>
        <taxon>Ascomycota</taxon>
        <taxon>Pezizomycotina</taxon>
        <taxon>Sordariomycetes</taxon>
        <taxon>Sordariomycetidae</taxon>
        <taxon>Diaporthales</taxon>
        <taxon>Cytosporaceae</taxon>
        <taxon>Cytospora</taxon>
    </lineage>
</organism>
<sequence length="145" mass="15211">MPFHLQQAAIRTTRSLRLRTTPWAITTTAARFYSPGTAPIKFDQTKKSNDPDGEPREGQHDASSSGKGSADAQSHPAKQPDPQSTPSKSTGVRGEGPGGKAGEGQRTGGVQQKDKEAVEGAKQHSVRKPIPSEGNTPEGRGGSAL</sequence>